<dbReference type="GO" id="GO:0006412">
    <property type="term" value="P:translation"/>
    <property type="evidence" value="ECO:0007669"/>
    <property type="project" value="UniProtKB-UniRule"/>
</dbReference>
<dbReference type="InterPro" id="IPR035987">
    <property type="entry name" value="Ribosomal_uS8_sf"/>
</dbReference>
<dbReference type="AlphaFoldDB" id="A0A1F4VAP3"/>
<comment type="caution">
    <text evidence="7">The sequence shown here is derived from an EMBL/GenBank/DDBJ whole genome shotgun (WGS) entry which is preliminary data.</text>
</comment>
<comment type="subunit">
    <text evidence="5">Part of the 30S ribosomal subunit. Contacts proteins S5 and S12.</text>
</comment>
<dbReference type="Pfam" id="PF00410">
    <property type="entry name" value="Ribosomal_S8"/>
    <property type="match status" value="1"/>
</dbReference>
<keyword evidence="2 5" id="KW-0689">Ribosomal protein</keyword>
<name>A0A1F4VAP3_UNCKA</name>
<dbReference type="EMBL" id="MEVC01000025">
    <property type="protein sequence ID" value="OGC53980.1"/>
    <property type="molecule type" value="Genomic_DNA"/>
</dbReference>
<dbReference type="PANTHER" id="PTHR11758">
    <property type="entry name" value="40S RIBOSOMAL PROTEIN S15A"/>
    <property type="match status" value="1"/>
</dbReference>
<evidence type="ECO:0000256" key="2">
    <source>
        <dbReference type="ARBA" id="ARBA00022980"/>
    </source>
</evidence>
<protein>
    <recommendedName>
        <fullName evidence="4 5">Small ribosomal subunit protein uS8</fullName>
    </recommendedName>
</protein>
<evidence type="ECO:0000256" key="5">
    <source>
        <dbReference type="HAMAP-Rule" id="MF_01302"/>
    </source>
</evidence>
<dbReference type="SUPFAM" id="SSF56047">
    <property type="entry name" value="Ribosomal protein S8"/>
    <property type="match status" value="1"/>
</dbReference>
<keyword evidence="5" id="KW-0699">rRNA-binding</keyword>
<dbReference type="PROSITE" id="PS00053">
    <property type="entry name" value="RIBOSOMAL_S8"/>
    <property type="match status" value="1"/>
</dbReference>
<dbReference type="InterPro" id="IPR047863">
    <property type="entry name" value="Ribosomal_uS8_CS"/>
</dbReference>
<comment type="similarity">
    <text evidence="1 5 6">Belongs to the universal ribosomal protein uS8 family.</text>
</comment>
<dbReference type="Gene3D" id="3.30.1490.10">
    <property type="match status" value="1"/>
</dbReference>
<keyword evidence="3 5" id="KW-0687">Ribonucleoprotein</keyword>
<dbReference type="Proteomes" id="UP000179005">
    <property type="component" value="Unassembled WGS sequence"/>
</dbReference>
<evidence type="ECO:0000256" key="1">
    <source>
        <dbReference type="ARBA" id="ARBA00006471"/>
    </source>
</evidence>
<evidence type="ECO:0000256" key="6">
    <source>
        <dbReference type="RuleBase" id="RU003660"/>
    </source>
</evidence>
<proteinExistence type="inferred from homology"/>
<evidence type="ECO:0000256" key="4">
    <source>
        <dbReference type="ARBA" id="ARBA00035258"/>
    </source>
</evidence>
<reference evidence="7 8" key="1">
    <citation type="journal article" date="2016" name="Nat. Commun.">
        <title>Thousands of microbial genomes shed light on interconnected biogeochemical processes in an aquifer system.</title>
        <authorList>
            <person name="Anantharaman K."/>
            <person name="Brown C.T."/>
            <person name="Hug L.A."/>
            <person name="Sharon I."/>
            <person name="Castelle C.J."/>
            <person name="Probst A.J."/>
            <person name="Thomas B.C."/>
            <person name="Singh A."/>
            <person name="Wilkins M.J."/>
            <person name="Karaoz U."/>
            <person name="Brodie E.L."/>
            <person name="Williams K.H."/>
            <person name="Hubbard S.S."/>
            <person name="Banfield J.F."/>
        </authorList>
    </citation>
    <scope>NUCLEOTIDE SEQUENCE [LARGE SCALE GENOMIC DNA]</scope>
</reference>
<evidence type="ECO:0000313" key="8">
    <source>
        <dbReference type="Proteomes" id="UP000179005"/>
    </source>
</evidence>
<evidence type="ECO:0000256" key="3">
    <source>
        <dbReference type="ARBA" id="ARBA00023274"/>
    </source>
</evidence>
<dbReference type="STRING" id="1802619.A2797_00415"/>
<dbReference type="GO" id="GO:0005737">
    <property type="term" value="C:cytoplasm"/>
    <property type="evidence" value="ECO:0007669"/>
    <property type="project" value="UniProtKB-ARBA"/>
</dbReference>
<organism evidence="7 8">
    <name type="scientific">candidate division WWE3 bacterium RIFCSPHIGHO2_01_FULL_48_15</name>
    <dbReference type="NCBI Taxonomy" id="1802619"/>
    <lineage>
        <taxon>Bacteria</taxon>
        <taxon>Katanobacteria</taxon>
    </lineage>
</organism>
<gene>
    <name evidence="5" type="primary">rpsH</name>
    <name evidence="7" type="ORF">A2797_00415</name>
</gene>
<dbReference type="GO" id="GO:0003735">
    <property type="term" value="F:structural constituent of ribosome"/>
    <property type="evidence" value="ECO:0007669"/>
    <property type="project" value="InterPro"/>
</dbReference>
<comment type="function">
    <text evidence="5">One of the primary rRNA binding proteins, it binds directly to 16S rRNA central domain where it helps coordinate assembly of the platform of the 30S subunit.</text>
</comment>
<dbReference type="GO" id="GO:0005840">
    <property type="term" value="C:ribosome"/>
    <property type="evidence" value="ECO:0007669"/>
    <property type="project" value="UniProtKB-KW"/>
</dbReference>
<sequence>MMVTDPLADMFTRLRNGARVGKSEVIAPYSNLAERVAQVLKEEGFLGGVRKFSASGGKERGGRFFLALKEPKIENIVRLSKPGARWYVSWRGIQKPPIGIRIISTPKGIMTNFEAHKKKLGGELLGEVW</sequence>
<dbReference type="GO" id="GO:0019843">
    <property type="term" value="F:rRNA binding"/>
    <property type="evidence" value="ECO:0007669"/>
    <property type="project" value="UniProtKB-UniRule"/>
</dbReference>
<dbReference type="HAMAP" id="MF_01302_B">
    <property type="entry name" value="Ribosomal_uS8_B"/>
    <property type="match status" value="1"/>
</dbReference>
<dbReference type="FunFam" id="3.30.1490.10:FF:000001">
    <property type="entry name" value="30S ribosomal protein S8"/>
    <property type="match status" value="1"/>
</dbReference>
<dbReference type="Gene3D" id="3.30.1370.30">
    <property type="match status" value="1"/>
</dbReference>
<evidence type="ECO:0000313" key="7">
    <source>
        <dbReference type="EMBL" id="OGC53980.1"/>
    </source>
</evidence>
<keyword evidence="5" id="KW-0694">RNA-binding</keyword>
<dbReference type="InterPro" id="IPR000630">
    <property type="entry name" value="Ribosomal_uS8"/>
</dbReference>
<accession>A0A1F4VAP3</accession>
<dbReference type="GO" id="GO:1990904">
    <property type="term" value="C:ribonucleoprotein complex"/>
    <property type="evidence" value="ECO:0007669"/>
    <property type="project" value="UniProtKB-KW"/>
</dbReference>